<dbReference type="Pfam" id="PF10508">
    <property type="entry name" value="Proteasom_PSMB"/>
    <property type="match status" value="1"/>
</dbReference>
<dbReference type="SUPFAM" id="SSF48371">
    <property type="entry name" value="ARM repeat"/>
    <property type="match status" value="1"/>
</dbReference>
<dbReference type="GO" id="GO:0043248">
    <property type="term" value="P:proteasome assembly"/>
    <property type="evidence" value="ECO:0007669"/>
    <property type="project" value="InterPro"/>
</dbReference>
<proteinExistence type="inferred from homology"/>
<comment type="similarity">
    <text evidence="1">Belongs to the proteasome subunit S5B/HSM3 family.</text>
</comment>
<dbReference type="Proteomes" id="UP000475862">
    <property type="component" value="Unassembled WGS sequence"/>
</dbReference>
<evidence type="ECO:0000313" key="3">
    <source>
        <dbReference type="EMBL" id="KAE9540989.1"/>
    </source>
</evidence>
<keyword evidence="4" id="KW-1185">Reference proteome</keyword>
<sequence>MNDLISAFREVFKINQLILTIPSTTAQLNDLFQLNTDFVPIAMQKLLTGNINVGFVVSDCNIYLIGRNRSDVLKAANLMDLNLIFDCLNTTDILLIREVCALLQTTLSVLQSNYVFNKYSASIERSIRHPDDTVKSTILPLLEKLLADDSNVDIPLDLACTIVDCLTSSNMSISYNAVKCVKYFRCGEILSSTSIISKFKTIMAIDTKIRTRVYDILIHWAKSVDALALISSKGLFSNLVTDIKYPDVIMQVVTVQMLIPLGITEYGFDYLNSIGIISGLYRLLSSSPIELDNPSVVILNPIVLDFFIQITQVRPFFIFTSYPKVFVVIYEMLKEEDDSLIGVAINAITNLASSWECKMLLDNPTASVILNYEDSDQLDMWSIFMIELSRIASSTKIELKAGAIQAITKIIQVEKGELSSRHDMIERTKKWYKQLKDNPIKNIVHASCILPFLNIQQAGFEMFLKLAEQPWGQEEIVTCAPLMDLLFKDCPTDQIIVKNLKKMIIKTLLESDTSKTTLSEELLLRIQNNDVIKSNEHSPQPDVLVENIAI</sequence>
<gene>
    <name evidence="3" type="ORF">AGLY_004234</name>
</gene>
<comment type="caution">
    <text evidence="3">The sequence shown here is derived from an EMBL/GenBank/DDBJ whole genome shotgun (WGS) entry which is preliminary data.</text>
</comment>
<organism evidence="3 4">
    <name type="scientific">Aphis glycines</name>
    <name type="common">Soybean aphid</name>
    <dbReference type="NCBI Taxonomy" id="307491"/>
    <lineage>
        <taxon>Eukaryota</taxon>
        <taxon>Metazoa</taxon>
        <taxon>Ecdysozoa</taxon>
        <taxon>Arthropoda</taxon>
        <taxon>Hexapoda</taxon>
        <taxon>Insecta</taxon>
        <taxon>Pterygota</taxon>
        <taxon>Neoptera</taxon>
        <taxon>Paraneoptera</taxon>
        <taxon>Hemiptera</taxon>
        <taxon>Sternorrhyncha</taxon>
        <taxon>Aphidomorpha</taxon>
        <taxon>Aphidoidea</taxon>
        <taxon>Aphididae</taxon>
        <taxon>Aphidini</taxon>
        <taxon>Aphis</taxon>
        <taxon>Aphis</taxon>
    </lineage>
</organism>
<protein>
    <recommendedName>
        <fullName evidence="2">26S proteasome non-ATPase regulatory subunit 5</fullName>
    </recommendedName>
</protein>
<dbReference type="InterPro" id="IPR016024">
    <property type="entry name" value="ARM-type_fold"/>
</dbReference>
<name>A0A6G0TXG9_APHGL</name>
<evidence type="ECO:0000313" key="4">
    <source>
        <dbReference type="Proteomes" id="UP000475862"/>
    </source>
</evidence>
<evidence type="ECO:0000256" key="2">
    <source>
        <dbReference type="ARBA" id="ARBA00014933"/>
    </source>
</evidence>
<dbReference type="AlphaFoldDB" id="A0A6G0TXG9"/>
<reference evidence="3 4" key="1">
    <citation type="submission" date="2019-08" db="EMBL/GenBank/DDBJ databases">
        <title>The genome of the soybean aphid Biotype 1, its phylome, world population structure and adaptation to the North American continent.</title>
        <authorList>
            <person name="Giordano R."/>
            <person name="Donthu R.K."/>
            <person name="Hernandez A.G."/>
            <person name="Wright C.L."/>
            <person name="Zimin A.V."/>
        </authorList>
    </citation>
    <scope>NUCLEOTIDE SEQUENCE [LARGE SCALE GENOMIC DNA]</scope>
    <source>
        <tissue evidence="3">Whole aphids</tissue>
    </source>
</reference>
<dbReference type="GO" id="GO:0005829">
    <property type="term" value="C:cytosol"/>
    <property type="evidence" value="ECO:0007669"/>
    <property type="project" value="TreeGrafter"/>
</dbReference>
<dbReference type="EMBL" id="VYZN01000013">
    <property type="protein sequence ID" value="KAE9540989.1"/>
    <property type="molecule type" value="Genomic_DNA"/>
</dbReference>
<dbReference type="PANTHER" id="PTHR13554:SF10">
    <property type="entry name" value="26S PROTEASOME NON-ATPASE REGULATORY SUBUNIT 5"/>
    <property type="match status" value="1"/>
</dbReference>
<dbReference type="InterPro" id="IPR019538">
    <property type="entry name" value="PSMD5"/>
</dbReference>
<dbReference type="PANTHER" id="PTHR13554">
    <property type="entry name" value="26S PROTEASOME NON-ATPASE REGULATORY SUBUNIT 5-RELATED"/>
    <property type="match status" value="1"/>
</dbReference>
<dbReference type="OrthoDB" id="10250600at2759"/>
<accession>A0A6G0TXG9</accession>
<evidence type="ECO:0000256" key="1">
    <source>
        <dbReference type="ARBA" id="ARBA00006823"/>
    </source>
</evidence>